<proteinExistence type="predicted"/>
<organism evidence="1 2">
    <name type="scientific">Rhodococcus sacchari</name>
    <dbReference type="NCBI Taxonomy" id="2962047"/>
    <lineage>
        <taxon>Bacteria</taxon>
        <taxon>Bacillati</taxon>
        <taxon>Actinomycetota</taxon>
        <taxon>Actinomycetes</taxon>
        <taxon>Mycobacteriales</taxon>
        <taxon>Nocardiaceae</taxon>
        <taxon>Rhodococcus</taxon>
    </lineage>
</organism>
<evidence type="ECO:0000313" key="1">
    <source>
        <dbReference type="EMBL" id="UYP20192.1"/>
    </source>
</evidence>
<evidence type="ECO:0000313" key="2">
    <source>
        <dbReference type="Proteomes" id="UP001156484"/>
    </source>
</evidence>
<dbReference type="EMBL" id="CP107551">
    <property type="protein sequence ID" value="UYP20192.1"/>
    <property type="molecule type" value="Genomic_DNA"/>
</dbReference>
<keyword evidence="2" id="KW-1185">Reference proteome</keyword>
<protein>
    <submittedName>
        <fullName evidence="1">Uncharacterized protein</fullName>
    </submittedName>
</protein>
<sequence>MAQWFEGFDGQFVLDDDYVWIVRQGIPATLLPGNPGSPLRALRSDVVGTEFRPATESGLGFLRIRLALGSKTAAALAGQDVVRFSAVSNDRFSALNLLLGGSSEPATETMAVGDQLRAALDGFDGIATRAELAEVLGAEPDVLHAHEGVTWNSVGTLWVAAGGTGDETPDGRLERIRALDALTRRLPANSGIKALQNAVKSTSLEYLDAQRIGTLWEAVMSEALPDVISVADQTDSPPASQRELTVAAPPKGKTSRRPRTRVWNKWDRQDSMRRSLRDPKPYVDADARTDAANNSMVADTEAVPQRQSTRRINALSGKRVRVFLDCEGHRVKALFDPDTQAMEVTVAPIRVLLGATYPDPNSAAKAVVSTFRLGDDGPFDGWELWRVDDASMKSLGESVNKSST</sequence>
<reference evidence="1" key="1">
    <citation type="submission" date="2022-10" db="EMBL/GenBank/DDBJ databases">
        <title>Rhodococcus ferula Z13 complete genome.</title>
        <authorList>
            <person name="Long X."/>
            <person name="Zang M."/>
        </authorList>
    </citation>
    <scope>NUCLEOTIDE SEQUENCE</scope>
    <source>
        <strain evidence="1">Z13</strain>
    </source>
</reference>
<dbReference type="Proteomes" id="UP001156484">
    <property type="component" value="Chromosome"/>
</dbReference>
<name>A0ACD4DJH3_9NOCA</name>
<accession>A0ACD4DJH3</accession>
<gene>
    <name evidence="1" type="ORF">OED52_06535</name>
</gene>